<keyword evidence="2" id="KW-1185">Reference proteome</keyword>
<sequence>MTIPLGNFVEISNTLDMRLMGAVMMGASGMGGLMGRRVGGVLHGGMRFGNNRTPSQHFNSML</sequence>
<name>A0AAD9QW79_ACRCE</name>
<organism evidence="1 2">
    <name type="scientific">Acropora cervicornis</name>
    <name type="common">Staghorn coral</name>
    <dbReference type="NCBI Taxonomy" id="6130"/>
    <lineage>
        <taxon>Eukaryota</taxon>
        <taxon>Metazoa</taxon>
        <taxon>Cnidaria</taxon>
        <taxon>Anthozoa</taxon>
        <taxon>Hexacorallia</taxon>
        <taxon>Scleractinia</taxon>
        <taxon>Astrocoeniina</taxon>
        <taxon>Acroporidae</taxon>
        <taxon>Acropora</taxon>
    </lineage>
</organism>
<proteinExistence type="predicted"/>
<dbReference type="AlphaFoldDB" id="A0AAD9QW79"/>
<dbReference type="EMBL" id="JARQWQ010000011">
    <property type="protein sequence ID" value="KAK2568556.1"/>
    <property type="molecule type" value="Genomic_DNA"/>
</dbReference>
<reference evidence="1" key="1">
    <citation type="journal article" date="2023" name="G3 (Bethesda)">
        <title>Whole genome assembly and annotation of the endangered Caribbean coral Acropora cervicornis.</title>
        <authorList>
            <person name="Selwyn J.D."/>
            <person name="Vollmer S.V."/>
        </authorList>
    </citation>
    <scope>NUCLEOTIDE SEQUENCE</scope>
    <source>
        <strain evidence="1">K2</strain>
    </source>
</reference>
<comment type="caution">
    <text evidence="1">The sequence shown here is derived from an EMBL/GenBank/DDBJ whole genome shotgun (WGS) entry which is preliminary data.</text>
</comment>
<accession>A0AAD9QW79</accession>
<gene>
    <name evidence="1" type="ORF">P5673_006483</name>
</gene>
<protein>
    <submittedName>
        <fullName evidence="1">Uncharacterized protein</fullName>
    </submittedName>
</protein>
<reference evidence="1" key="2">
    <citation type="journal article" date="2023" name="Science">
        <title>Genomic signatures of disease resistance in endangered staghorn corals.</title>
        <authorList>
            <person name="Vollmer S.V."/>
            <person name="Selwyn J.D."/>
            <person name="Despard B.A."/>
            <person name="Roesel C.L."/>
        </authorList>
    </citation>
    <scope>NUCLEOTIDE SEQUENCE</scope>
    <source>
        <strain evidence="1">K2</strain>
    </source>
</reference>
<evidence type="ECO:0000313" key="2">
    <source>
        <dbReference type="Proteomes" id="UP001249851"/>
    </source>
</evidence>
<evidence type="ECO:0000313" key="1">
    <source>
        <dbReference type="EMBL" id="KAK2568556.1"/>
    </source>
</evidence>
<dbReference type="Proteomes" id="UP001249851">
    <property type="component" value="Unassembled WGS sequence"/>
</dbReference>